<dbReference type="InterPro" id="IPR002293">
    <property type="entry name" value="AA/rel_permease1"/>
</dbReference>
<proteinExistence type="predicted"/>
<feature type="transmembrane region" description="Helical" evidence="6">
    <location>
        <begin position="108"/>
        <end position="129"/>
    </location>
</feature>
<evidence type="ECO:0000256" key="5">
    <source>
        <dbReference type="ARBA" id="ARBA00023136"/>
    </source>
</evidence>
<dbReference type="GO" id="GO:0016020">
    <property type="term" value="C:membrane"/>
    <property type="evidence" value="ECO:0007669"/>
    <property type="project" value="UniProtKB-SubCell"/>
</dbReference>
<name>A0AAX2LF74_STRSZ</name>
<organism evidence="7 8">
    <name type="scientific">Streptococcus equi subsp. zooepidemicus</name>
    <dbReference type="NCBI Taxonomy" id="40041"/>
    <lineage>
        <taxon>Bacteria</taxon>
        <taxon>Bacillati</taxon>
        <taxon>Bacillota</taxon>
        <taxon>Bacilli</taxon>
        <taxon>Lactobacillales</taxon>
        <taxon>Streptococcaceae</taxon>
        <taxon>Streptococcus</taxon>
    </lineage>
</organism>
<feature type="transmembrane region" description="Helical" evidence="6">
    <location>
        <begin position="76"/>
        <end position="96"/>
    </location>
</feature>
<keyword evidence="5 6" id="KW-0472">Membrane</keyword>
<feature type="transmembrane region" description="Helical" evidence="6">
    <location>
        <begin position="432"/>
        <end position="452"/>
    </location>
</feature>
<keyword evidence="4 6" id="KW-1133">Transmembrane helix</keyword>
<sequence length="487" mass="53431">MKFTIVRNYDKLSRTILRLESDKMTIFRKKRQAINKTEMNRHLKMLDLIFLGLGSMVGTGIFTITGIGAANYAGPALTISIILSAIAISILALFYAEFASRIPANGGAYSYVYATLGEFPAWIVGWYIIMEFLTAISSVAVGWGSYLKGLLANYGLQLPTALNGTFDPQKGTYIDLLPVLVMLLVTAIVLMNSKAALRFNSFLVLLKFSALALFIIVGLFFIDTANWSPFAPYGFGQIYGGKSGIFAGASVMFFAFLGFESISMTVDEVKEPQKTIPRGIVLSLTIVTILYVIVTMVLTGIVHYTKLDVPDAVAFALRSIGLRWAADYVSVVAILTLITVCISMTYALARTVYSISRDGLLPRALCQITEKTRIPKNATLVVGVLSMICAGIFSLASLAEFVNICTLAYLVIMSFAIIKLRKDAGEPQSREFKTPFVPLLPILAIIICVTFMSQYMVFTWIAFGISTVLGILVYTCYGYTHSQERGK</sequence>
<feature type="transmembrane region" description="Helical" evidence="6">
    <location>
        <begin position="280"/>
        <end position="305"/>
    </location>
</feature>
<reference evidence="7 8" key="1">
    <citation type="submission" date="2018-06" db="EMBL/GenBank/DDBJ databases">
        <authorList>
            <consortium name="Pathogen Informatics"/>
            <person name="Doyle S."/>
        </authorList>
    </citation>
    <scope>NUCLEOTIDE SEQUENCE [LARGE SCALE GENOMIC DNA]</scope>
    <source>
        <strain evidence="7 8">NCTC7023</strain>
    </source>
</reference>
<dbReference type="GO" id="GO:0015171">
    <property type="term" value="F:amino acid transmembrane transporter activity"/>
    <property type="evidence" value="ECO:0007669"/>
    <property type="project" value="TreeGrafter"/>
</dbReference>
<comment type="caution">
    <text evidence="7">The sequence shown here is derived from an EMBL/GenBank/DDBJ whole genome shotgun (WGS) entry which is preliminary data.</text>
</comment>
<dbReference type="Proteomes" id="UP000255476">
    <property type="component" value="Unassembled WGS sequence"/>
</dbReference>
<accession>A0AAX2LF74</accession>
<evidence type="ECO:0000313" key="7">
    <source>
        <dbReference type="EMBL" id="SUO80852.1"/>
    </source>
</evidence>
<evidence type="ECO:0000256" key="1">
    <source>
        <dbReference type="ARBA" id="ARBA00004141"/>
    </source>
</evidence>
<evidence type="ECO:0000256" key="2">
    <source>
        <dbReference type="ARBA" id="ARBA00022448"/>
    </source>
</evidence>
<dbReference type="PANTHER" id="PTHR43243">
    <property type="entry name" value="INNER MEMBRANE TRANSPORTER YGJI-RELATED"/>
    <property type="match status" value="1"/>
</dbReference>
<feature type="transmembrane region" description="Helical" evidence="6">
    <location>
        <begin position="202"/>
        <end position="222"/>
    </location>
</feature>
<feature type="transmembrane region" description="Helical" evidence="6">
    <location>
        <begin position="401"/>
        <end position="420"/>
    </location>
</feature>
<dbReference type="Gene3D" id="1.20.1740.10">
    <property type="entry name" value="Amino acid/polyamine transporter I"/>
    <property type="match status" value="1"/>
</dbReference>
<evidence type="ECO:0000313" key="8">
    <source>
        <dbReference type="Proteomes" id="UP000255476"/>
    </source>
</evidence>
<protein>
    <submittedName>
        <fullName evidence="7">Amino acid permease</fullName>
    </submittedName>
</protein>
<comment type="subcellular location">
    <subcellularLocation>
        <location evidence="1">Membrane</location>
        <topology evidence="1">Multi-pass membrane protein</topology>
    </subcellularLocation>
</comment>
<feature type="transmembrane region" description="Helical" evidence="6">
    <location>
        <begin position="242"/>
        <end position="259"/>
    </location>
</feature>
<dbReference type="EMBL" id="UHHT01000001">
    <property type="protein sequence ID" value="SUO80852.1"/>
    <property type="molecule type" value="Genomic_DNA"/>
</dbReference>
<keyword evidence="3 6" id="KW-0812">Transmembrane</keyword>
<dbReference type="AlphaFoldDB" id="A0AAX2LF74"/>
<feature type="transmembrane region" description="Helical" evidence="6">
    <location>
        <begin position="48"/>
        <end position="70"/>
    </location>
</feature>
<evidence type="ECO:0000256" key="4">
    <source>
        <dbReference type="ARBA" id="ARBA00022989"/>
    </source>
</evidence>
<feature type="transmembrane region" description="Helical" evidence="6">
    <location>
        <begin position="325"/>
        <end position="349"/>
    </location>
</feature>
<keyword evidence="2" id="KW-0813">Transport</keyword>
<dbReference type="PANTHER" id="PTHR43243:SF4">
    <property type="entry name" value="CATIONIC AMINO ACID TRANSPORTER 4"/>
    <property type="match status" value="1"/>
</dbReference>
<dbReference type="PIRSF" id="PIRSF006060">
    <property type="entry name" value="AA_transporter"/>
    <property type="match status" value="1"/>
</dbReference>
<evidence type="ECO:0000256" key="6">
    <source>
        <dbReference type="SAM" id="Phobius"/>
    </source>
</evidence>
<evidence type="ECO:0000256" key="3">
    <source>
        <dbReference type="ARBA" id="ARBA00022692"/>
    </source>
</evidence>
<feature type="transmembrane region" description="Helical" evidence="6">
    <location>
        <begin position="172"/>
        <end position="190"/>
    </location>
</feature>
<dbReference type="Pfam" id="PF13520">
    <property type="entry name" value="AA_permease_2"/>
    <property type="match status" value="1"/>
</dbReference>
<feature type="transmembrane region" description="Helical" evidence="6">
    <location>
        <begin position="378"/>
        <end position="395"/>
    </location>
</feature>
<feature type="transmembrane region" description="Helical" evidence="6">
    <location>
        <begin position="458"/>
        <end position="477"/>
    </location>
</feature>
<gene>
    <name evidence="7" type="primary">aroP</name>
    <name evidence="7" type="ORF">NCTC7023_00583</name>
</gene>